<comment type="caution">
    <text evidence="3">The sequence shown here is derived from an EMBL/GenBank/DDBJ whole genome shotgun (WGS) entry which is preliminary data.</text>
</comment>
<feature type="domain" description="Guanylate cyclase" evidence="2">
    <location>
        <begin position="485"/>
        <end position="617"/>
    </location>
</feature>
<organism evidence="3 4">
    <name type="scientific">Planoprotostelium fungivorum</name>
    <dbReference type="NCBI Taxonomy" id="1890364"/>
    <lineage>
        <taxon>Eukaryota</taxon>
        <taxon>Amoebozoa</taxon>
        <taxon>Evosea</taxon>
        <taxon>Variosea</taxon>
        <taxon>Cavosteliida</taxon>
        <taxon>Cavosteliaceae</taxon>
        <taxon>Planoprotostelium</taxon>
    </lineage>
</organism>
<keyword evidence="1" id="KW-0812">Transmembrane</keyword>
<dbReference type="InterPro" id="IPR029787">
    <property type="entry name" value="Nucleotide_cyclase"/>
</dbReference>
<dbReference type="GO" id="GO:0006171">
    <property type="term" value="P:cAMP biosynthetic process"/>
    <property type="evidence" value="ECO:0007669"/>
    <property type="project" value="TreeGrafter"/>
</dbReference>
<accession>A0A2P6NBM4</accession>
<keyword evidence="1" id="KW-0472">Membrane</keyword>
<dbReference type="PANTHER" id="PTHR43081">
    <property type="entry name" value="ADENYLATE CYCLASE, TERMINAL-DIFFERENTIATION SPECIFIC-RELATED"/>
    <property type="match status" value="1"/>
</dbReference>
<evidence type="ECO:0000259" key="2">
    <source>
        <dbReference type="PROSITE" id="PS50125"/>
    </source>
</evidence>
<dbReference type="Proteomes" id="UP000241769">
    <property type="component" value="Unassembled WGS sequence"/>
</dbReference>
<dbReference type="Pfam" id="PF00211">
    <property type="entry name" value="Guanylate_cyc"/>
    <property type="match status" value="1"/>
</dbReference>
<dbReference type="CDD" id="cd07302">
    <property type="entry name" value="CHD"/>
    <property type="match status" value="1"/>
</dbReference>
<dbReference type="PROSITE" id="PS50125">
    <property type="entry name" value="GUANYLATE_CYCLASE_2"/>
    <property type="match status" value="1"/>
</dbReference>
<dbReference type="SMART" id="SM00044">
    <property type="entry name" value="CYCc"/>
    <property type="match status" value="1"/>
</dbReference>
<dbReference type="AlphaFoldDB" id="A0A2P6NBM4"/>
<dbReference type="SUPFAM" id="SSF55073">
    <property type="entry name" value="Nucleotide cyclase"/>
    <property type="match status" value="1"/>
</dbReference>
<reference evidence="3 4" key="1">
    <citation type="journal article" date="2018" name="Genome Biol. Evol.">
        <title>Multiple Roots of Fruiting Body Formation in Amoebozoa.</title>
        <authorList>
            <person name="Hillmann F."/>
            <person name="Forbes G."/>
            <person name="Novohradska S."/>
            <person name="Ferling I."/>
            <person name="Riege K."/>
            <person name="Groth M."/>
            <person name="Westermann M."/>
            <person name="Marz M."/>
            <person name="Spaller T."/>
            <person name="Winckler T."/>
            <person name="Schaap P."/>
            <person name="Glockner G."/>
        </authorList>
    </citation>
    <scope>NUCLEOTIDE SEQUENCE [LARGE SCALE GENOMIC DNA]</scope>
    <source>
        <strain evidence="3 4">Jena</strain>
    </source>
</reference>
<dbReference type="GO" id="GO:0035556">
    <property type="term" value="P:intracellular signal transduction"/>
    <property type="evidence" value="ECO:0007669"/>
    <property type="project" value="InterPro"/>
</dbReference>
<evidence type="ECO:0000313" key="3">
    <source>
        <dbReference type="EMBL" id="PRP81356.1"/>
    </source>
</evidence>
<dbReference type="EMBL" id="MDYQ01000127">
    <property type="protein sequence ID" value="PRP81356.1"/>
    <property type="molecule type" value="Genomic_DNA"/>
</dbReference>
<protein>
    <recommendedName>
        <fullName evidence="2">Guanylate cyclase domain-containing protein</fullName>
    </recommendedName>
</protein>
<dbReference type="Gene3D" id="3.30.70.1230">
    <property type="entry name" value="Nucleotide cyclase"/>
    <property type="match status" value="1"/>
</dbReference>
<feature type="transmembrane region" description="Helical" evidence="1">
    <location>
        <begin position="44"/>
        <end position="68"/>
    </location>
</feature>
<dbReference type="STRING" id="1890364.A0A2P6NBM4"/>
<proteinExistence type="predicted"/>
<dbReference type="PANTHER" id="PTHR43081:SF1">
    <property type="entry name" value="ADENYLATE CYCLASE, TERMINAL-DIFFERENTIATION SPECIFIC"/>
    <property type="match status" value="1"/>
</dbReference>
<dbReference type="InterPro" id="IPR001054">
    <property type="entry name" value="A/G_cyclase"/>
</dbReference>
<dbReference type="OrthoDB" id="60033at2759"/>
<feature type="transmembrane region" description="Helical" evidence="1">
    <location>
        <begin position="386"/>
        <end position="407"/>
    </location>
</feature>
<keyword evidence="4" id="KW-1185">Reference proteome</keyword>
<dbReference type="InterPro" id="IPR050697">
    <property type="entry name" value="Adenylyl/Guanylyl_Cyclase_3/4"/>
</dbReference>
<gene>
    <name evidence="3" type="ORF">PROFUN_11043</name>
</gene>
<evidence type="ECO:0000313" key="4">
    <source>
        <dbReference type="Proteomes" id="UP000241769"/>
    </source>
</evidence>
<sequence length="737" mass="83856">MGLLGRSSTVHPFDDQGPAMRKSNISVMSTYEEQRGRKLLQRILSIRCISVSAAVIFIALSSSIITALGGVTQTALIKEVLEVKHWDASQLVRAYLDKTLGWTDDAVSQWSLYLQRRRTIEPNWNQTRVEMYHYATELNFARDLGSIRANGFEIDFTWVNGKCIGVESYHYAMDTFENFYVNDSYSEERLYHIDMDTDFRSINLSDTMFTLNYNGSFWYIPGQGLTCDAPRWWVPLTYYPGYDPPIAVLCRRANFCYNGTQEILGQTDACVGMNQLVDMLSTVIKDLRNDGALIYVADDLGNLVATSTNLFPFDLDTGIQYTINNTNIDWINVAYQAYIHQREVVSYNGEEYQLASLKYQYSNDNLNWVIVQLVPIPKNNYVRDALIINILMCVGATVFLMITVYFITKSLYQMSNVLEKMSKLDLELSGLTEPPFLEASRLYKSFLIMHAALSSFQKYVPVEIISHILKSKREAIPYLKNEICTVYFQDIKDFTSLAEEEDPDVLAAITEEYMEAMTEIITENGGVVDKYIGDCIMALFNLPSSLHDHEAAACRAALDCTRQLHHLNQRWKKMYNIELWHRIGINTGMVLAGNIGSSRRIAFTCIGDNVNLASRVENANKYYGTNVLITEATHNRIPPNLFMSRKIAIIRVAGKKSETAVYEITRDRSSANERLFSSYSSALLSYELQQLNQARARVQDILEEFPADPPTLHLKERVEAAMSGSPHDWSPVEVLAK</sequence>
<keyword evidence="1" id="KW-1133">Transmembrane helix</keyword>
<name>A0A2P6NBM4_9EUKA</name>
<evidence type="ECO:0000256" key="1">
    <source>
        <dbReference type="SAM" id="Phobius"/>
    </source>
</evidence>
<dbReference type="InParanoid" id="A0A2P6NBM4"/>